<keyword evidence="3" id="KW-1185">Reference proteome</keyword>
<proteinExistence type="predicted"/>
<evidence type="ECO:0000256" key="1">
    <source>
        <dbReference type="SAM" id="MobiDB-lite"/>
    </source>
</evidence>
<organism evidence="2 3">
    <name type="scientific">Dreissena polymorpha</name>
    <name type="common">Zebra mussel</name>
    <name type="synonym">Mytilus polymorpha</name>
    <dbReference type="NCBI Taxonomy" id="45954"/>
    <lineage>
        <taxon>Eukaryota</taxon>
        <taxon>Metazoa</taxon>
        <taxon>Spiralia</taxon>
        <taxon>Lophotrochozoa</taxon>
        <taxon>Mollusca</taxon>
        <taxon>Bivalvia</taxon>
        <taxon>Autobranchia</taxon>
        <taxon>Heteroconchia</taxon>
        <taxon>Euheterodonta</taxon>
        <taxon>Imparidentia</taxon>
        <taxon>Neoheterodontei</taxon>
        <taxon>Myida</taxon>
        <taxon>Dreissenoidea</taxon>
        <taxon>Dreissenidae</taxon>
        <taxon>Dreissena</taxon>
    </lineage>
</organism>
<feature type="region of interest" description="Disordered" evidence="1">
    <location>
        <begin position="14"/>
        <end position="37"/>
    </location>
</feature>
<evidence type="ECO:0000313" key="2">
    <source>
        <dbReference type="EMBL" id="KAH3691439.1"/>
    </source>
</evidence>
<accession>A0A9D4BF48</accession>
<evidence type="ECO:0000313" key="3">
    <source>
        <dbReference type="Proteomes" id="UP000828390"/>
    </source>
</evidence>
<comment type="caution">
    <text evidence="2">The sequence shown here is derived from an EMBL/GenBank/DDBJ whole genome shotgun (WGS) entry which is preliminary data.</text>
</comment>
<sequence>MLLPRVDWLQSKPRKRKRRNWLSQRPRENESPNKKIKGLKSVFSQLRTRMIKTMVSL</sequence>
<gene>
    <name evidence="2" type="ORF">DPMN_194203</name>
</gene>
<name>A0A9D4BF48_DREPO</name>
<dbReference type="Proteomes" id="UP000828390">
    <property type="component" value="Unassembled WGS sequence"/>
</dbReference>
<protein>
    <submittedName>
        <fullName evidence="2">Uncharacterized protein</fullName>
    </submittedName>
</protein>
<dbReference type="EMBL" id="JAIWYP010000036">
    <property type="protein sequence ID" value="KAH3691439.1"/>
    <property type="molecule type" value="Genomic_DNA"/>
</dbReference>
<dbReference type="AlphaFoldDB" id="A0A9D4BF48"/>
<reference evidence="2" key="2">
    <citation type="submission" date="2020-11" db="EMBL/GenBank/DDBJ databases">
        <authorList>
            <person name="McCartney M.A."/>
            <person name="Auch B."/>
            <person name="Kono T."/>
            <person name="Mallez S."/>
            <person name="Becker A."/>
            <person name="Gohl D.M."/>
            <person name="Silverstein K.A.T."/>
            <person name="Koren S."/>
            <person name="Bechman K.B."/>
            <person name="Herman A."/>
            <person name="Abrahante J.E."/>
            <person name="Garbe J."/>
        </authorList>
    </citation>
    <scope>NUCLEOTIDE SEQUENCE</scope>
    <source>
        <strain evidence="2">Duluth1</strain>
        <tissue evidence="2">Whole animal</tissue>
    </source>
</reference>
<reference evidence="2" key="1">
    <citation type="journal article" date="2019" name="bioRxiv">
        <title>The Genome of the Zebra Mussel, Dreissena polymorpha: A Resource for Invasive Species Research.</title>
        <authorList>
            <person name="McCartney M.A."/>
            <person name="Auch B."/>
            <person name="Kono T."/>
            <person name="Mallez S."/>
            <person name="Zhang Y."/>
            <person name="Obille A."/>
            <person name="Becker A."/>
            <person name="Abrahante J.E."/>
            <person name="Garbe J."/>
            <person name="Badalamenti J.P."/>
            <person name="Herman A."/>
            <person name="Mangelson H."/>
            <person name="Liachko I."/>
            <person name="Sullivan S."/>
            <person name="Sone E.D."/>
            <person name="Koren S."/>
            <person name="Silverstein K.A.T."/>
            <person name="Beckman K.B."/>
            <person name="Gohl D.M."/>
        </authorList>
    </citation>
    <scope>NUCLEOTIDE SEQUENCE</scope>
    <source>
        <strain evidence="2">Duluth1</strain>
        <tissue evidence="2">Whole animal</tissue>
    </source>
</reference>